<dbReference type="Proteomes" id="UP000221165">
    <property type="component" value="Unassembled WGS sequence"/>
</dbReference>
<dbReference type="EMBL" id="MIGC01002341">
    <property type="protein sequence ID" value="PHJ21269.1"/>
    <property type="molecule type" value="Genomic_DNA"/>
</dbReference>
<evidence type="ECO:0000256" key="1">
    <source>
        <dbReference type="SAM" id="Phobius"/>
    </source>
</evidence>
<name>A0A2C6KX45_9APIC</name>
<reference evidence="2 3" key="1">
    <citation type="journal article" date="2017" name="Int. J. Parasitol.">
        <title>The genome of the protozoan parasite Cystoisospora suis and a reverse vaccinology approach to identify vaccine candidates.</title>
        <authorList>
            <person name="Palmieri N."/>
            <person name="Shrestha A."/>
            <person name="Ruttkowski B."/>
            <person name="Beck T."/>
            <person name="Vogl C."/>
            <person name="Tomley F."/>
            <person name="Blake D.P."/>
            <person name="Joachim A."/>
        </authorList>
    </citation>
    <scope>NUCLEOTIDE SEQUENCE [LARGE SCALE GENOMIC DNA]</scope>
    <source>
        <strain evidence="2 3">Wien I</strain>
    </source>
</reference>
<dbReference type="AlphaFoldDB" id="A0A2C6KX45"/>
<feature type="transmembrane region" description="Helical" evidence="1">
    <location>
        <begin position="43"/>
        <end position="65"/>
    </location>
</feature>
<keyword evidence="1" id="KW-0472">Membrane</keyword>
<evidence type="ECO:0000313" key="2">
    <source>
        <dbReference type="EMBL" id="PHJ21269.1"/>
    </source>
</evidence>
<evidence type="ECO:0008006" key="4">
    <source>
        <dbReference type="Google" id="ProtNLM"/>
    </source>
</evidence>
<sequence>MIHKSICRYVYMYGMYTYACSGFQYVRVPPQFRARKTEKEKNFSFFLSSKFLLFLALSFCLSSSFPPSFFPDFLYS</sequence>
<dbReference type="GeneID" id="94428283"/>
<evidence type="ECO:0000313" key="3">
    <source>
        <dbReference type="Proteomes" id="UP000221165"/>
    </source>
</evidence>
<accession>A0A2C6KX45</accession>
<keyword evidence="3" id="KW-1185">Reference proteome</keyword>
<keyword evidence="1" id="KW-1133">Transmembrane helix</keyword>
<gene>
    <name evidence="2" type="ORF">CSUI_004891</name>
</gene>
<comment type="caution">
    <text evidence="2">The sequence shown here is derived from an EMBL/GenBank/DDBJ whole genome shotgun (WGS) entry which is preliminary data.</text>
</comment>
<protein>
    <recommendedName>
        <fullName evidence="4">Transmembrane protein</fullName>
    </recommendedName>
</protein>
<organism evidence="2 3">
    <name type="scientific">Cystoisospora suis</name>
    <dbReference type="NCBI Taxonomy" id="483139"/>
    <lineage>
        <taxon>Eukaryota</taxon>
        <taxon>Sar</taxon>
        <taxon>Alveolata</taxon>
        <taxon>Apicomplexa</taxon>
        <taxon>Conoidasida</taxon>
        <taxon>Coccidia</taxon>
        <taxon>Eucoccidiorida</taxon>
        <taxon>Eimeriorina</taxon>
        <taxon>Sarcocystidae</taxon>
        <taxon>Cystoisospora</taxon>
    </lineage>
</organism>
<proteinExistence type="predicted"/>
<dbReference type="RefSeq" id="XP_067922953.1">
    <property type="nucleotide sequence ID" value="XM_068065072.1"/>
</dbReference>
<dbReference type="VEuPathDB" id="ToxoDB:CSUI_004891"/>
<keyword evidence="1" id="KW-0812">Transmembrane</keyword>